<evidence type="ECO:0000256" key="1">
    <source>
        <dbReference type="SAM" id="Phobius"/>
    </source>
</evidence>
<dbReference type="OMA" id="MRWNMSP"/>
<dbReference type="Proteomes" id="UP000006591">
    <property type="component" value="Chromosome 10"/>
</dbReference>
<protein>
    <recommendedName>
        <fullName evidence="4">Cytochrome P450</fullName>
    </recommendedName>
</protein>
<evidence type="ECO:0000313" key="3">
    <source>
        <dbReference type="Proteomes" id="UP000006591"/>
    </source>
</evidence>
<proteinExistence type="predicted"/>
<keyword evidence="1" id="KW-0472">Membrane</keyword>
<name>A0A0E0IQQ7_ORYNI</name>
<organism evidence="2">
    <name type="scientific">Oryza nivara</name>
    <name type="common">Indian wild rice</name>
    <name type="synonym">Oryza sativa f. spontanea</name>
    <dbReference type="NCBI Taxonomy" id="4536"/>
    <lineage>
        <taxon>Eukaryota</taxon>
        <taxon>Viridiplantae</taxon>
        <taxon>Streptophyta</taxon>
        <taxon>Embryophyta</taxon>
        <taxon>Tracheophyta</taxon>
        <taxon>Spermatophyta</taxon>
        <taxon>Magnoliopsida</taxon>
        <taxon>Liliopsida</taxon>
        <taxon>Poales</taxon>
        <taxon>Poaceae</taxon>
        <taxon>BOP clade</taxon>
        <taxon>Oryzoideae</taxon>
        <taxon>Oryzeae</taxon>
        <taxon>Oryzinae</taxon>
        <taxon>Oryza</taxon>
    </lineage>
</organism>
<sequence>MESAGLLRLPVAELATPYAALVTAGMAVLATACWLVFVKRNTSRPSEADGRRLPPGSRGFPIIGETLEFLTESPANQLPAFFKRRLDR</sequence>
<feature type="transmembrane region" description="Helical" evidence="1">
    <location>
        <begin position="15"/>
        <end position="37"/>
    </location>
</feature>
<dbReference type="AlphaFoldDB" id="A0A0E0IQQ7"/>
<evidence type="ECO:0008006" key="4">
    <source>
        <dbReference type="Google" id="ProtNLM"/>
    </source>
</evidence>
<dbReference type="EnsemblPlants" id="ONIVA10G05690.1">
    <property type="protein sequence ID" value="ONIVA10G05690.1"/>
    <property type="gene ID" value="ONIVA10G05690"/>
</dbReference>
<reference evidence="2" key="2">
    <citation type="submission" date="2018-04" db="EMBL/GenBank/DDBJ databases">
        <title>OnivRS2 (Oryza nivara Reference Sequence Version 2).</title>
        <authorList>
            <person name="Zhang J."/>
            <person name="Kudrna D."/>
            <person name="Lee S."/>
            <person name="Talag J."/>
            <person name="Rajasekar S."/>
            <person name="Welchert J."/>
            <person name="Hsing Y.-I."/>
            <person name="Wing R.A."/>
        </authorList>
    </citation>
    <scope>NUCLEOTIDE SEQUENCE [LARGE SCALE GENOMIC DNA]</scope>
</reference>
<dbReference type="Gramene" id="ONIVA10G05690.1">
    <property type="protein sequence ID" value="ONIVA10G05690.1"/>
    <property type="gene ID" value="ONIVA10G05690"/>
</dbReference>
<evidence type="ECO:0000313" key="2">
    <source>
        <dbReference type="EnsemblPlants" id="ONIVA10G05690.1"/>
    </source>
</evidence>
<accession>A0A0E0IQQ7</accession>
<dbReference type="STRING" id="4536.A0A0E0IQQ7"/>
<keyword evidence="1" id="KW-1133">Transmembrane helix</keyword>
<dbReference type="HOGENOM" id="CLU_183261_1_0_1"/>
<keyword evidence="3" id="KW-1185">Reference proteome</keyword>
<keyword evidence="1" id="KW-0812">Transmembrane</keyword>
<reference evidence="2" key="1">
    <citation type="submission" date="2015-04" db="UniProtKB">
        <authorList>
            <consortium name="EnsemblPlants"/>
        </authorList>
    </citation>
    <scope>IDENTIFICATION</scope>
    <source>
        <strain evidence="2">SL10</strain>
    </source>
</reference>